<dbReference type="GO" id="GO:0016020">
    <property type="term" value="C:membrane"/>
    <property type="evidence" value="ECO:0007669"/>
    <property type="project" value="InterPro"/>
</dbReference>
<feature type="transmembrane region" description="Helical" evidence="1">
    <location>
        <begin position="7"/>
        <end position="26"/>
    </location>
</feature>
<dbReference type="STRING" id="1830138.SAMN05443507_103110"/>
<sequence length="276" mass="32075">MRRGTHWGIIIILIGLLYLLYFFHVFPHPGSWFNGGSIIYGILAVLFLYFTLSRRRVRGRIWSFYIFIIFTYLCLYHTKLFPWLNQIRQPWQLMLGLFIIFVGFYVLIRGRIPVIRIENNSKNQTETTGYRQSSSFRKFVSLGQHSMPFSTNLPVFGKRLLGEINIGRGAWKLRSGEYWLGIGELRLNLATAHVDDGEYTILVHGWIGEIRILVPEGLDVRVEATLGMGEVQIFGDSHEGIIRYPVLYEDPTYGISKRRVRLLTQLRVGELTVMRV</sequence>
<dbReference type="NCBIfam" id="NF040535">
    <property type="entry name" value="LiaF_C_term"/>
    <property type="match status" value="1"/>
</dbReference>
<dbReference type="InterPro" id="IPR016975">
    <property type="entry name" value="Cell_wall_LiaF"/>
</dbReference>
<protein>
    <submittedName>
        <fullName evidence="3">Predicted membrane protein</fullName>
    </submittedName>
</protein>
<keyword evidence="1" id="KW-0812">Transmembrane</keyword>
<keyword evidence="1" id="KW-0472">Membrane</keyword>
<proteinExistence type="predicted"/>
<dbReference type="PIRSF" id="PIRSF031509">
    <property type="entry name" value="Cell_wall_LiaF/YvqF"/>
    <property type="match status" value="1"/>
</dbReference>
<organism evidence="3 4">
    <name type="scientific">Alicyclobacillus tolerans</name>
    <dbReference type="NCBI Taxonomy" id="90970"/>
    <lineage>
        <taxon>Bacteria</taxon>
        <taxon>Bacillati</taxon>
        <taxon>Bacillota</taxon>
        <taxon>Bacilli</taxon>
        <taxon>Bacillales</taxon>
        <taxon>Alicyclobacillaceae</taxon>
        <taxon>Alicyclobacillus</taxon>
    </lineage>
</organism>
<evidence type="ECO:0000313" key="3">
    <source>
        <dbReference type="EMBL" id="SHJ75954.1"/>
    </source>
</evidence>
<feature type="transmembrane region" description="Helical" evidence="1">
    <location>
        <begin position="90"/>
        <end position="108"/>
    </location>
</feature>
<keyword evidence="1" id="KW-1133">Transmembrane helix</keyword>
<dbReference type="EMBL" id="FRAF01000003">
    <property type="protein sequence ID" value="SHJ75954.1"/>
    <property type="molecule type" value="Genomic_DNA"/>
</dbReference>
<dbReference type="Pfam" id="PF09922">
    <property type="entry name" value="LiaF-like_C"/>
    <property type="match status" value="1"/>
</dbReference>
<feature type="domain" description="Cell wall-active antibiotics response LiaF-like C-terminal" evidence="2">
    <location>
        <begin position="161"/>
        <end position="273"/>
    </location>
</feature>
<accession>A0A1M6LXM0</accession>
<gene>
    <name evidence="3" type="ORF">SAMN05443507_103110</name>
</gene>
<dbReference type="InterPro" id="IPR047793">
    <property type="entry name" value="LiaF_C"/>
</dbReference>
<dbReference type="Proteomes" id="UP000184016">
    <property type="component" value="Unassembled WGS sequence"/>
</dbReference>
<evidence type="ECO:0000259" key="2">
    <source>
        <dbReference type="Pfam" id="PF09922"/>
    </source>
</evidence>
<evidence type="ECO:0000256" key="1">
    <source>
        <dbReference type="SAM" id="Phobius"/>
    </source>
</evidence>
<feature type="transmembrane region" description="Helical" evidence="1">
    <location>
        <begin position="64"/>
        <end position="84"/>
    </location>
</feature>
<feature type="transmembrane region" description="Helical" evidence="1">
    <location>
        <begin position="32"/>
        <end position="52"/>
    </location>
</feature>
<dbReference type="RefSeq" id="WP_072873019.1">
    <property type="nucleotide sequence ID" value="NZ_FRAF01000003.1"/>
</dbReference>
<name>A0A1M6LXM0_9BACL</name>
<dbReference type="InterPro" id="IPR024425">
    <property type="entry name" value="LiaF-like_C"/>
</dbReference>
<evidence type="ECO:0000313" key="4">
    <source>
        <dbReference type="Proteomes" id="UP000184016"/>
    </source>
</evidence>
<reference evidence="4" key="1">
    <citation type="submission" date="2016-11" db="EMBL/GenBank/DDBJ databases">
        <authorList>
            <person name="Varghese N."/>
            <person name="Submissions S."/>
        </authorList>
    </citation>
    <scope>NUCLEOTIDE SEQUENCE [LARGE SCALE GENOMIC DNA]</scope>
    <source>
        <strain evidence="4">USBA-503</strain>
    </source>
</reference>
<dbReference type="OrthoDB" id="1953204at2"/>
<dbReference type="AlphaFoldDB" id="A0A1M6LXM0"/>
<keyword evidence="4" id="KW-1185">Reference proteome</keyword>